<comment type="similarity">
    <text evidence="2">Belongs to the adaptor complexes small subunit family.</text>
</comment>
<dbReference type="AlphaFoldDB" id="A0A2T9YGP9"/>
<protein>
    <recommendedName>
        <fullName evidence="6">AP complex mu/sigma subunit domain-containing protein</fullName>
    </recommendedName>
</protein>
<accession>A0A2T9YGP9</accession>
<proteinExistence type="inferred from homology"/>
<dbReference type="InterPro" id="IPR016635">
    <property type="entry name" value="AP_complex_ssu"/>
</dbReference>
<dbReference type="GO" id="GO:0012505">
    <property type="term" value="C:endomembrane system"/>
    <property type="evidence" value="ECO:0007669"/>
    <property type="project" value="UniProtKB-SubCell"/>
</dbReference>
<dbReference type="GO" id="GO:0015031">
    <property type="term" value="P:protein transport"/>
    <property type="evidence" value="ECO:0007669"/>
    <property type="project" value="UniProtKB-KW"/>
</dbReference>
<evidence type="ECO:0000259" key="6">
    <source>
        <dbReference type="Pfam" id="PF01217"/>
    </source>
</evidence>
<keyword evidence="4" id="KW-0653">Protein transport</keyword>
<evidence type="ECO:0000313" key="7">
    <source>
        <dbReference type="EMBL" id="PVU91507.1"/>
    </source>
</evidence>
<dbReference type="InterPro" id="IPR022775">
    <property type="entry name" value="AP_mu_sigma_su"/>
</dbReference>
<evidence type="ECO:0000256" key="2">
    <source>
        <dbReference type="ARBA" id="ARBA00006972"/>
    </source>
</evidence>
<keyword evidence="8" id="KW-1185">Reference proteome</keyword>
<dbReference type="OrthoDB" id="371463at2759"/>
<dbReference type="PANTHER" id="PTHR11753">
    <property type="entry name" value="ADAPTOR COMPLEXES SMALL SUBUNIT FAMILY"/>
    <property type="match status" value="1"/>
</dbReference>
<comment type="subcellular location">
    <subcellularLocation>
        <location evidence="1">Endomembrane system</location>
    </subcellularLocation>
</comment>
<evidence type="ECO:0000313" key="8">
    <source>
        <dbReference type="Proteomes" id="UP000245699"/>
    </source>
</evidence>
<evidence type="ECO:0000256" key="1">
    <source>
        <dbReference type="ARBA" id="ARBA00004308"/>
    </source>
</evidence>
<evidence type="ECO:0000256" key="3">
    <source>
        <dbReference type="ARBA" id="ARBA00022448"/>
    </source>
</evidence>
<evidence type="ECO:0000256" key="4">
    <source>
        <dbReference type="ARBA" id="ARBA00022927"/>
    </source>
</evidence>
<dbReference type="EMBL" id="MBFT01000413">
    <property type="protein sequence ID" value="PVU91507.1"/>
    <property type="molecule type" value="Genomic_DNA"/>
</dbReference>
<keyword evidence="3" id="KW-0813">Transport</keyword>
<gene>
    <name evidence="7" type="ORF">BB559_004095</name>
</gene>
<dbReference type="InterPro" id="IPR011012">
    <property type="entry name" value="Longin-like_dom_sf"/>
</dbReference>
<sequence>MESIHLFVEVLDKFFGNVTELDLVFSFFKVYAVIDEMFLAGEIEETSRENIIHRIDMLEKME</sequence>
<dbReference type="Pfam" id="PF01217">
    <property type="entry name" value="Clat_adaptor_s"/>
    <property type="match status" value="1"/>
</dbReference>
<reference evidence="7 8" key="1">
    <citation type="journal article" date="2018" name="MBio">
        <title>Comparative Genomics Reveals the Core Gene Toolbox for the Fungus-Insect Symbiosis.</title>
        <authorList>
            <person name="Wang Y."/>
            <person name="Stata M."/>
            <person name="Wang W."/>
            <person name="Stajich J.E."/>
            <person name="White M.M."/>
            <person name="Moncalvo J.M."/>
        </authorList>
    </citation>
    <scope>NUCLEOTIDE SEQUENCE [LARGE SCALE GENOMIC DNA]</scope>
    <source>
        <strain evidence="7 8">AUS-77-4</strain>
    </source>
</reference>
<organism evidence="7 8">
    <name type="scientific">Furculomyces boomerangus</name>
    <dbReference type="NCBI Taxonomy" id="61424"/>
    <lineage>
        <taxon>Eukaryota</taxon>
        <taxon>Fungi</taxon>
        <taxon>Fungi incertae sedis</taxon>
        <taxon>Zoopagomycota</taxon>
        <taxon>Kickxellomycotina</taxon>
        <taxon>Harpellomycetes</taxon>
        <taxon>Harpellales</taxon>
        <taxon>Harpellaceae</taxon>
        <taxon>Furculomyces</taxon>
    </lineage>
</organism>
<keyword evidence="5" id="KW-0472">Membrane</keyword>
<name>A0A2T9YGP9_9FUNG</name>
<comment type="caution">
    <text evidence="7">The sequence shown here is derived from an EMBL/GenBank/DDBJ whole genome shotgun (WGS) entry which is preliminary data.</text>
</comment>
<evidence type="ECO:0000256" key="5">
    <source>
        <dbReference type="ARBA" id="ARBA00023136"/>
    </source>
</evidence>
<dbReference type="SUPFAM" id="SSF64356">
    <property type="entry name" value="SNARE-like"/>
    <property type="match status" value="1"/>
</dbReference>
<feature type="domain" description="AP complex mu/sigma subunit" evidence="6">
    <location>
        <begin position="1"/>
        <end position="61"/>
    </location>
</feature>
<dbReference type="Proteomes" id="UP000245699">
    <property type="component" value="Unassembled WGS sequence"/>
</dbReference>
<dbReference type="STRING" id="61424.A0A2T9YGP9"/>
<dbReference type="Gene3D" id="3.30.450.60">
    <property type="match status" value="1"/>
</dbReference>